<evidence type="ECO:0000256" key="1">
    <source>
        <dbReference type="ARBA" id="ARBA00004273"/>
    </source>
</evidence>
<evidence type="ECO:0000256" key="11">
    <source>
        <dbReference type="ARBA" id="ARBA00022792"/>
    </source>
</evidence>
<evidence type="ECO:0000313" key="20">
    <source>
        <dbReference type="EMBL" id="CAB3221557.1"/>
    </source>
</evidence>
<evidence type="ECO:0000256" key="5">
    <source>
        <dbReference type="ARBA" id="ARBA00008276"/>
    </source>
</evidence>
<evidence type="ECO:0000256" key="6">
    <source>
        <dbReference type="ARBA" id="ARBA00022490"/>
    </source>
</evidence>
<keyword evidence="10 18" id="KW-0547">Nucleotide-binding</keyword>
<proteinExistence type="inferred from homology"/>
<evidence type="ECO:0000256" key="17">
    <source>
        <dbReference type="PIRNR" id="PIRNR038895"/>
    </source>
</evidence>
<dbReference type="AlphaFoldDB" id="A0A8S0YQN6"/>
<keyword evidence="14" id="KW-0496">Mitochondrion</keyword>
<keyword evidence="13 19" id="KW-0460">Magnesium</keyword>
<dbReference type="GO" id="GO:0046872">
    <property type="term" value="F:metal ion binding"/>
    <property type="evidence" value="ECO:0007669"/>
    <property type="project" value="UniProtKB-KW"/>
</dbReference>
<evidence type="ECO:0000256" key="7">
    <source>
        <dbReference type="ARBA" id="ARBA00022563"/>
    </source>
</evidence>
<evidence type="ECO:0000256" key="15">
    <source>
        <dbReference type="ARBA" id="ARBA00023136"/>
    </source>
</evidence>
<dbReference type="GO" id="GO:0005743">
    <property type="term" value="C:mitochondrial inner membrane"/>
    <property type="evidence" value="ECO:0007669"/>
    <property type="project" value="UniProtKB-SubCell"/>
</dbReference>
<reference evidence="20 21" key="1">
    <citation type="submission" date="2020-04" db="EMBL/GenBank/DDBJ databases">
        <authorList>
            <person name="Wallbank WR R."/>
            <person name="Pardo Diaz C."/>
            <person name="Kozak K."/>
            <person name="Martin S."/>
            <person name="Jiggins C."/>
            <person name="Moest M."/>
            <person name="Warren A I."/>
            <person name="Byers J.R.P. K."/>
            <person name="Montejo-Kovacevich G."/>
            <person name="Yen C E."/>
        </authorList>
    </citation>
    <scope>NUCLEOTIDE SEQUENCE [LARGE SCALE GENOMIC DNA]</scope>
</reference>
<dbReference type="Gene3D" id="3.90.190.20">
    <property type="entry name" value="Mur ligase, C-terminal domain"/>
    <property type="match status" value="1"/>
</dbReference>
<name>A0A8S0YQN6_ARCPL</name>
<feature type="binding site" evidence="18">
    <location>
        <position position="332"/>
    </location>
    <ligand>
        <name>ATP</name>
        <dbReference type="ChEBI" id="CHEBI:30616"/>
    </ligand>
</feature>
<dbReference type="NCBIfam" id="TIGR01499">
    <property type="entry name" value="folC"/>
    <property type="match status" value="1"/>
</dbReference>
<dbReference type="GO" id="GO:0004326">
    <property type="term" value="F:tetrahydrofolylpolyglutamate synthase activity"/>
    <property type="evidence" value="ECO:0007669"/>
    <property type="project" value="UniProtKB-EC"/>
</dbReference>
<comment type="similarity">
    <text evidence="5 17">Belongs to the folylpolyglutamate synthase family.</text>
</comment>
<accession>A0A8S0YQN6</accession>
<feature type="binding site" evidence="18">
    <location>
        <position position="346"/>
    </location>
    <ligand>
        <name>ATP</name>
        <dbReference type="ChEBI" id="CHEBI:30616"/>
    </ligand>
</feature>
<feature type="binding site" evidence="19">
    <location>
        <position position="164"/>
    </location>
    <ligand>
        <name>Mg(2+)</name>
        <dbReference type="ChEBI" id="CHEBI:18420"/>
        <label>1</label>
    </ligand>
</feature>
<keyword evidence="8 17" id="KW-0436">Ligase</keyword>
<dbReference type="PIRSF" id="PIRSF038895">
    <property type="entry name" value="FPGS"/>
    <property type="match status" value="1"/>
</dbReference>
<dbReference type="PROSITE" id="PS01012">
    <property type="entry name" value="FOLYLPOLYGLU_SYNT_2"/>
    <property type="match status" value="1"/>
</dbReference>
<sequence>MSSCKKSYEDAVCKLNLLQSNKASIDQIRKDIRTGQRCTNLPDMQNYLSRTGVSLTKLDKLSVIHVAGTKGKGSTSAMCESILRHHGFRTGFYSSPHLVAVRERIRLDGRVISEEKFAAYFHQVYDLLESSKAHPDDMPKYFAFLTVMAFNVFLKEKVDVALVEVGIGGIVDYTNILRKVPVVGITALGLDHTSILGSTLPEIAAAKAGIMKLGCEAYTVSQPNEAMDVLRNVASSVKCPLTVVPDYKTYTFPNTDKIHLPVELEAYQTNASLAIQLAHAWMRITKPTHRKNGVKKHKNNAQNGISAVLEPVVKCVTKETMDGLTSCKWPGRYHVVSAEYAEFYLDGAHTKESMEICAQWYRNTNILHDKILIFSATGDRDAEILLQPLRNLGFNTVYFVIPTAYRHTNKNQDNYSKVEDEELIGRCQKHADIWREFHRGYDTNVTVAGCVVDALMCLKKKNWVGKPSVLITGSLHLVGAALSILDPNLVS</sequence>
<evidence type="ECO:0000256" key="8">
    <source>
        <dbReference type="ARBA" id="ARBA00022598"/>
    </source>
</evidence>
<keyword evidence="12 18" id="KW-0067">ATP-binding</keyword>
<keyword evidence="9 19" id="KW-0479">Metal-binding</keyword>
<keyword evidence="6" id="KW-0963">Cytoplasm</keyword>
<evidence type="ECO:0000256" key="3">
    <source>
        <dbReference type="ARBA" id="ARBA00004496"/>
    </source>
</evidence>
<keyword evidence="7 17" id="KW-0554">One-carbon metabolism</keyword>
<evidence type="ECO:0000256" key="10">
    <source>
        <dbReference type="ARBA" id="ARBA00022741"/>
    </source>
</evidence>
<organism evidence="20 21">
    <name type="scientific">Arctia plantaginis</name>
    <name type="common">Wood tiger moth</name>
    <name type="synonym">Phalaena plantaginis</name>
    <dbReference type="NCBI Taxonomy" id="874455"/>
    <lineage>
        <taxon>Eukaryota</taxon>
        <taxon>Metazoa</taxon>
        <taxon>Ecdysozoa</taxon>
        <taxon>Arthropoda</taxon>
        <taxon>Hexapoda</taxon>
        <taxon>Insecta</taxon>
        <taxon>Pterygota</taxon>
        <taxon>Neoptera</taxon>
        <taxon>Endopterygota</taxon>
        <taxon>Lepidoptera</taxon>
        <taxon>Glossata</taxon>
        <taxon>Ditrysia</taxon>
        <taxon>Noctuoidea</taxon>
        <taxon>Erebidae</taxon>
        <taxon>Arctiinae</taxon>
        <taxon>Arctia</taxon>
    </lineage>
</organism>
<dbReference type="GO" id="GO:0006730">
    <property type="term" value="P:one-carbon metabolic process"/>
    <property type="evidence" value="ECO:0007669"/>
    <property type="project" value="UniProtKB-KW"/>
</dbReference>
<dbReference type="SUPFAM" id="SSF53623">
    <property type="entry name" value="MurD-like peptide ligases, catalytic domain"/>
    <property type="match status" value="1"/>
</dbReference>
<dbReference type="Proteomes" id="UP000494256">
    <property type="component" value="Unassembled WGS sequence"/>
</dbReference>
<dbReference type="InterPro" id="IPR023600">
    <property type="entry name" value="Folylpolyglutamate_synth_euk"/>
</dbReference>
<comment type="subcellular location">
    <subcellularLocation>
        <location evidence="3">Cytoplasm</location>
    </subcellularLocation>
    <subcellularLocation>
        <location evidence="1">Mitochondrion inner membrane</location>
    </subcellularLocation>
    <subcellularLocation>
        <location evidence="2">Mitochondrion matrix</location>
    </subcellularLocation>
</comment>
<dbReference type="InterPro" id="IPR001645">
    <property type="entry name" value="Folylpolyglutamate_synth"/>
</dbReference>
<evidence type="ECO:0000256" key="18">
    <source>
        <dbReference type="PIRSR" id="PIRSR038895-1"/>
    </source>
</evidence>
<feature type="binding site" evidence="19">
    <location>
        <position position="192"/>
    </location>
    <ligand>
        <name>Mg(2+)</name>
        <dbReference type="ChEBI" id="CHEBI:18420"/>
        <label>1</label>
    </ligand>
</feature>
<keyword evidence="15" id="KW-0472">Membrane</keyword>
<comment type="catalytic activity">
    <reaction evidence="16 17">
        <text>(6S)-5,6,7,8-tetrahydrofolyl-(gamma-L-Glu)(n) + L-glutamate + ATP = (6S)-5,6,7,8-tetrahydrofolyl-(gamma-L-Glu)(n+1) + ADP + phosphate + H(+)</text>
        <dbReference type="Rhea" id="RHEA:10580"/>
        <dbReference type="Rhea" id="RHEA-COMP:14738"/>
        <dbReference type="Rhea" id="RHEA-COMP:14740"/>
        <dbReference type="ChEBI" id="CHEBI:15378"/>
        <dbReference type="ChEBI" id="CHEBI:29985"/>
        <dbReference type="ChEBI" id="CHEBI:30616"/>
        <dbReference type="ChEBI" id="CHEBI:43474"/>
        <dbReference type="ChEBI" id="CHEBI:141005"/>
        <dbReference type="ChEBI" id="CHEBI:456216"/>
        <dbReference type="EC" id="6.3.2.17"/>
    </reaction>
</comment>
<dbReference type="InterPro" id="IPR036565">
    <property type="entry name" value="Mur-like_cat_sf"/>
</dbReference>
<dbReference type="PANTHER" id="PTHR11136:SF5">
    <property type="entry name" value="FOLYLPOLYGLUTAMATE SYNTHASE, MITOCHONDRIAL"/>
    <property type="match status" value="1"/>
</dbReference>
<protein>
    <recommendedName>
        <fullName evidence="17">Folylpolyglutamate synthase</fullName>
        <ecNumber evidence="17">6.3.2.17</ecNumber>
    </recommendedName>
    <alternativeName>
        <fullName evidence="17">Folylpoly-gamma-glutamate synthetase</fullName>
    </alternativeName>
    <alternativeName>
        <fullName evidence="17">Tetrahydrofolylpolyglutamate synthase</fullName>
    </alternativeName>
</protein>
<dbReference type="PROSITE" id="PS01011">
    <property type="entry name" value="FOLYLPOLYGLU_SYNT_1"/>
    <property type="match status" value="1"/>
</dbReference>
<comment type="function">
    <text evidence="17">Catalyzes conversion of folates to polyglutamate derivatives allowing concentration of folate compounds in the cell and the intracellular retention of these cofactors, which are important substrates for most of the folate-dependent enzymes that are involved in one-carbon transfer reactions involved in purine, pyrimidine and amino acid synthesis.</text>
</comment>
<evidence type="ECO:0000256" key="4">
    <source>
        <dbReference type="ARBA" id="ARBA00005150"/>
    </source>
</evidence>
<comment type="caution">
    <text evidence="20">The sequence shown here is derived from an EMBL/GenBank/DDBJ whole genome shotgun (WGS) entry which is preliminary data.</text>
</comment>
<dbReference type="EC" id="6.3.2.17" evidence="17"/>
<dbReference type="GO" id="GO:0005524">
    <property type="term" value="F:ATP binding"/>
    <property type="evidence" value="ECO:0007669"/>
    <property type="project" value="UniProtKB-KW"/>
</dbReference>
<dbReference type="GO" id="GO:0005829">
    <property type="term" value="C:cytosol"/>
    <property type="evidence" value="ECO:0007669"/>
    <property type="project" value="TreeGrafter"/>
</dbReference>
<dbReference type="Gene3D" id="3.40.1190.10">
    <property type="entry name" value="Mur-like, catalytic domain"/>
    <property type="match status" value="1"/>
</dbReference>
<dbReference type="GO" id="GO:0005759">
    <property type="term" value="C:mitochondrial matrix"/>
    <property type="evidence" value="ECO:0007669"/>
    <property type="project" value="UniProtKB-SubCell"/>
</dbReference>
<gene>
    <name evidence="20" type="ORF">APLA_LOCUS878</name>
</gene>
<evidence type="ECO:0000256" key="2">
    <source>
        <dbReference type="ARBA" id="ARBA00004305"/>
    </source>
</evidence>
<dbReference type="SUPFAM" id="SSF53244">
    <property type="entry name" value="MurD-like peptide ligases, peptide-binding domain"/>
    <property type="match status" value="1"/>
</dbReference>
<dbReference type="InterPro" id="IPR036615">
    <property type="entry name" value="Mur_ligase_C_dom_sf"/>
</dbReference>
<dbReference type="InterPro" id="IPR018109">
    <property type="entry name" value="Folylpolyglutamate_synth_CS"/>
</dbReference>
<comment type="cofactor">
    <cofactor evidence="17">
        <name>a monovalent cation</name>
        <dbReference type="ChEBI" id="CHEBI:60242"/>
    </cofactor>
    <text evidence="17">A monovalent cation.</text>
</comment>
<feature type="binding site" evidence="19">
    <location>
        <position position="95"/>
    </location>
    <ligand>
        <name>Mg(2+)</name>
        <dbReference type="ChEBI" id="CHEBI:18420"/>
        <label>1</label>
    </ligand>
</feature>
<evidence type="ECO:0000313" key="21">
    <source>
        <dbReference type="Proteomes" id="UP000494256"/>
    </source>
</evidence>
<dbReference type="PANTHER" id="PTHR11136">
    <property type="entry name" value="FOLYLPOLYGLUTAMATE SYNTHASE-RELATED"/>
    <property type="match status" value="1"/>
</dbReference>
<dbReference type="EMBL" id="CADEBD010000046">
    <property type="protein sequence ID" value="CAB3221557.1"/>
    <property type="molecule type" value="Genomic_DNA"/>
</dbReference>
<evidence type="ECO:0000256" key="19">
    <source>
        <dbReference type="PIRSR" id="PIRSR038895-2"/>
    </source>
</evidence>
<evidence type="ECO:0000256" key="14">
    <source>
        <dbReference type="ARBA" id="ARBA00023128"/>
    </source>
</evidence>
<keyword evidence="11" id="KW-0999">Mitochondrion inner membrane</keyword>
<evidence type="ECO:0000256" key="12">
    <source>
        <dbReference type="ARBA" id="ARBA00022840"/>
    </source>
</evidence>
<dbReference type="OrthoDB" id="7372634at2759"/>
<evidence type="ECO:0000256" key="9">
    <source>
        <dbReference type="ARBA" id="ARBA00022723"/>
    </source>
</evidence>
<evidence type="ECO:0000256" key="16">
    <source>
        <dbReference type="ARBA" id="ARBA00047493"/>
    </source>
</evidence>
<comment type="pathway">
    <text evidence="4 17">Cofactor biosynthesis; tetrahydrofolylpolyglutamate biosynthesis.</text>
</comment>
<evidence type="ECO:0000256" key="13">
    <source>
        <dbReference type="ARBA" id="ARBA00022842"/>
    </source>
</evidence>